<keyword evidence="6" id="KW-0812">Transmembrane</keyword>
<dbReference type="InterPro" id="IPR036890">
    <property type="entry name" value="HATPase_C_sf"/>
</dbReference>
<reference evidence="13 14" key="2">
    <citation type="submission" date="2015-10" db="EMBL/GenBank/DDBJ databases">
        <title>Draft Genome Sequence of Prosthecomicrobium hirschii ATCC 27832.</title>
        <authorList>
            <person name="Daniel J."/>
            <person name="Givan S.A."/>
            <person name="Brun Y.V."/>
            <person name="Brown P.J."/>
        </authorList>
    </citation>
    <scope>NUCLEOTIDE SEQUENCE [LARGE SCALE GENOMIC DNA]</scope>
    <source>
        <strain evidence="13 14">16</strain>
    </source>
</reference>
<evidence type="ECO:0000256" key="2">
    <source>
        <dbReference type="ARBA" id="ARBA00004370"/>
    </source>
</evidence>
<comment type="caution">
    <text evidence="13">The sequence shown here is derived from an EMBL/GenBank/DDBJ whole genome shotgun (WGS) entry which is preliminary data.</text>
</comment>
<dbReference type="InterPro" id="IPR003660">
    <property type="entry name" value="HAMP_dom"/>
</dbReference>
<dbReference type="GO" id="GO:0005886">
    <property type="term" value="C:plasma membrane"/>
    <property type="evidence" value="ECO:0007669"/>
    <property type="project" value="TreeGrafter"/>
</dbReference>
<evidence type="ECO:0000256" key="9">
    <source>
        <dbReference type="ARBA" id="ARBA00023012"/>
    </source>
</evidence>
<dbReference type="PANTHER" id="PTHR45436:SF5">
    <property type="entry name" value="SENSOR HISTIDINE KINASE TRCS"/>
    <property type="match status" value="1"/>
</dbReference>
<organism evidence="13 14">
    <name type="scientific">Prosthecodimorpha hirschii</name>
    <dbReference type="NCBI Taxonomy" id="665126"/>
    <lineage>
        <taxon>Bacteria</taxon>
        <taxon>Pseudomonadati</taxon>
        <taxon>Pseudomonadota</taxon>
        <taxon>Alphaproteobacteria</taxon>
        <taxon>Hyphomicrobiales</taxon>
        <taxon>Ancalomicrobiaceae</taxon>
        <taxon>Prosthecodimorpha</taxon>
    </lineage>
</organism>
<dbReference type="InterPro" id="IPR004358">
    <property type="entry name" value="Sig_transdc_His_kin-like_C"/>
</dbReference>
<dbReference type="STRING" id="665126.ABB55_06820"/>
<comment type="subcellular location">
    <subcellularLocation>
        <location evidence="2">Membrane</location>
    </subcellularLocation>
</comment>
<comment type="catalytic activity">
    <reaction evidence="1">
        <text>ATP + protein L-histidine = ADP + protein N-phospho-L-histidine.</text>
        <dbReference type="EC" id="2.7.13.3"/>
    </reaction>
</comment>
<feature type="domain" description="Histidine kinase" evidence="11">
    <location>
        <begin position="245"/>
        <end position="444"/>
    </location>
</feature>
<evidence type="ECO:0000259" key="11">
    <source>
        <dbReference type="PROSITE" id="PS50109"/>
    </source>
</evidence>
<evidence type="ECO:0000256" key="8">
    <source>
        <dbReference type="ARBA" id="ARBA00022989"/>
    </source>
</evidence>
<dbReference type="SUPFAM" id="SSF47384">
    <property type="entry name" value="Homodimeric domain of signal transducing histidine kinase"/>
    <property type="match status" value="1"/>
</dbReference>
<dbReference type="PANTHER" id="PTHR45436">
    <property type="entry name" value="SENSOR HISTIDINE KINASE YKOH"/>
    <property type="match status" value="1"/>
</dbReference>
<dbReference type="PROSITE" id="PS50885">
    <property type="entry name" value="HAMP"/>
    <property type="match status" value="1"/>
</dbReference>
<keyword evidence="14" id="KW-1185">Reference proteome</keyword>
<dbReference type="PRINTS" id="PR00344">
    <property type="entry name" value="BCTRLSENSOR"/>
</dbReference>
<accession>A0A0P6WBI5</accession>
<reference evidence="13 14" key="1">
    <citation type="submission" date="2015-09" db="EMBL/GenBank/DDBJ databases">
        <authorList>
            <person name="Jackson K.R."/>
            <person name="Lunt B.L."/>
            <person name="Fisher J.N.B."/>
            <person name="Gardner A.V."/>
            <person name="Bailey M.E."/>
            <person name="Deus L.M."/>
            <person name="Earl A.S."/>
            <person name="Gibby P.D."/>
            <person name="Hartmann K.A."/>
            <person name="Liu J.E."/>
            <person name="Manci A.M."/>
            <person name="Nielsen D.A."/>
            <person name="Solomon M.B."/>
            <person name="Breakwell D.P."/>
            <person name="Burnett S.H."/>
            <person name="Grose J.H."/>
        </authorList>
    </citation>
    <scope>NUCLEOTIDE SEQUENCE [LARGE SCALE GENOMIC DNA]</scope>
    <source>
        <strain evidence="13 14">16</strain>
    </source>
</reference>
<dbReference type="GO" id="GO:0000155">
    <property type="term" value="F:phosphorelay sensor kinase activity"/>
    <property type="evidence" value="ECO:0007669"/>
    <property type="project" value="InterPro"/>
</dbReference>
<dbReference type="Pfam" id="PF00512">
    <property type="entry name" value="HisKA"/>
    <property type="match status" value="1"/>
</dbReference>
<dbReference type="InterPro" id="IPR005467">
    <property type="entry name" value="His_kinase_dom"/>
</dbReference>
<dbReference type="Pfam" id="PF02518">
    <property type="entry name" value="HATPase_c"/>
    <property type="match status" value="1"/>
</dbReference>
<evidence type="ECO:0000256" key="4">
    <source>
        <dbReference type="ARBA" id="ARBA00022553"/>
    </source>
</evidence>
<dbReference type="SMART" id="SM00387">
    <property type="entry name" value="HATPase_c"/>
    <property type="match status" value="1"/>
</dbReference>
<gene>
    <name evidence="13" type="ORF">ABB55_06820</name>
</gene>
<dbReference type="InterPro" id="IPR036097">
    <property type="entry name" value="HisK_dim/P_sf"/>
</dbReference>
<sequence>MTLAGLVTRRLALAVALAFAAQIVLVGWEYGIDIEELAKASAEREIAAITKRLTVGKDRLSFEMPPDFEERYERFPRSYGLQIIDGEGEVLLERNAALFVGEPYDPKSRLDLAWKVEPAADHVVRIMARRVEGGPDPYVVRFVAVDDPAGLYWSVLFHETIDHVILPMVPLGLGLILVAAAVVRRSLAPLSAAAEAARRVDPGHTRFRIGTQGLPAEVASLVDAVDRLLGRLDDMVAARGAFAGMVAHELRTPLTLLKLDLDRLAGPDAERAQQDVQSMARLVDQLLGMARLEAMPADRMPTIDLAEIARDVVARLAPIAIEAGRELAFSDQGGALALGEGEAISAALRNLVENALRVTPAGGTVLVEAGPGPELLVADEGPGLPADGVATLFERWRQGDTTTRGRAGLGLAIVARTMEIHGGRVTCGNGLEAGAWFRLAFRAE</sequence>
<evidence type="ECO:0000256" key="6">
    <source>
        <dbReference type="ARBA" id="ARBA00022692"/>
    </source>
</evidence>
<dbReference type="CDD" id="cd00082">
    <property type="entry name" value="HisKA"/>
    <property type="match status" value="1"/>
</dbReference>
<dbReference type="EC" id="2.7.13.3" evidence="3"/>
<dbReference type="SUPFAM" id="SSF55874">
    <property type="entry name" value="ATPase domain of HSP90 chaperone/DNA topoisomerase II/histidine kinase"/>
    <property type="match status" value="1"/>
</dbReference>
<dbReference type="Gene3D" id="3.30.565.10">
    <property type="entry name" value="Histidine kinase-like ATPase, C-terminal domain"/>
    <property type="match status" value="1"/>
</dbReference>
<dbReference type="AlphaFoldDB" id="A0A0P6WBI5"/>
<dbReference type="SMART" id="SM00304">
    <property type="entry name" value="HAMP"/>
    <property type="match status" value="1"/>
</dbReference>
<evidence type="ECO:0000256" key="5">
    <source>
        <dbReference type="ARBA" id="ARBA00022679"/>
    </source>
</evidence>
<dbReference type="RefSeq" id="WP_054358137.1">
    <property type="nucleotide sequence ID" value="NZ_LJYW01000001.1"/>
</dbReference>
<keyword evidence="5" id="KW-0808">Transferase</keyword>
<evidence type="ECO:0000256" key="3">
    <source>
        <dbReference type="ARBA" id="ARBA00012438"/>
    </source>
</evidence>
<keyword evidence="7" id="KW-0418">Kinase</keyword>
<dbReference type="SMART" id="SM00388">
    <property type="entry name" value="HisKA"/>
    <property type="match status" value="1"/>
</dbReference>
<dbReference type="InterPro" id="IPR003594">
    <property type="entry name" value="HATPase_dom"/>
</dbReference>
<dbReference type="Proteomes" id="UP000048984">
    <property type="component" value="Unassembled WGS sequence"/>
</dbReference>
<evidence type="ECO:0000313" key="14">
    <source>
        <dbReference type="Proteomes" id="UP000048984"/>
    </source>
</evidence>
<evidence type="ECO:0000313" key="13">
    <source>
        <dbReference type="EMBL" id="KPL51974.1"/>
    </source>
</evidence>
<keyword evidence="9" id="KW-0902">Two-component regulatory system</keyword>
<evidence type="ECO:0000259" key="12">
    <source>
        <dbReference type="PROSITE" id="PS50885"/>
    </source>
</evidence>
<protein>
    <recommendedName>
        <fullName evidence="3">histidine kinase</fullName>
        <ecNumber evidence="3">2.7.13.3</ecNumber>
    </recommendedName>
</protein>
<keyword evidence="8" id="KW-1133">Transmembrane helix</keyword>
<proteinExistence type="predicted"/>
<keyword evidence="10" id="KW-0472">Membrane</keyword>
<feature type="domain" description="HAMP" evidence="12">
    <location>
        <begin position="184"/>
        <end position="237"/>
    </location>
</feature>
<evidence type="ECO:0000256" key="10">
    <source>
        <dbReference type="ARBA" id="ARBA00023136"/>
    </source>
</evidence>
<dbReference type="InterPro" id="IPR003661">
    <property type="entry name" value="HisK_dim/P_dom"/>
</dbReference>
<dbReference type="EMBL" id="LJYW01000001">
    <property type="protein sequence ID" value="KPL51974.1"/>
    <property type="molecule type" value="Genomic_DNA"/>
</dbReference>
<evidence type="ECO:0000256" key="1">
    <source>
        <dbReference type="ARBA" id="ARBA00000085"/>
    </source>
</evidence>
<dbReference type="CDD" id="cd00075">
    <property type="entry name" value="HATPase"/>
    <property type="match status" value="1"/>
</dbReference>
<dbReference type="InterPro" id="IPR050428">
    <property type="entry name" value="TCS_sensor_his_kinase"/>
</dbReference>
<keyword evidence="4" id="KW-0597">Phosphoprotein</keyword>
<name>A0A0P6WBI5_9HYPH</name>
<dbReference type="Gene3D" id="1.10.287.130">
    <property type="match status" value="1"/>
</dbReference>
<evidence type="ECO:0000256" key="7">
    <source>
        <dbReference type="ARBA" id="ARBA00022777"/>
    </source>
</evidence>
<dbReference type="PROSITE" id="PS50109">
    <property type="entry name" value="HIS_KIN"/>
    <property type="match status" value="1"/>
</dbReference>